<feature type="compositionally biased region" description="Basic and acidic residues" evidence="1">
    <location>
        <begin position="1"/>
        <end position="10"/>
    </location>
</feature>
<keyword evidence="3" id="KW-1185">Reference proteome</keyword>
<dbReference type="AlphaFoldDB" id="A0A1B6P724"/>
<dbReference type="Proteomes" id="UP000000768">
    <property type="component" value="Chromosome 9"/>
</dbReference>
<organism evidence="2 3">
    <name type="scientific">Sorghum bicolor</name>
    <name type="common">Sorghum</name>
    <name type="synonym">Sorghum vulgare</name>
    <dbReference type="NCBI Taxonomy" id="4558"/>
    <lineage>
        <taxon>Eukaryota</taxon>
        <taxon>Viridiplantae</taxon>
        <taxon>Streptophyta</taxon>
        <taxon>Embryophyta</taxon>
        <taxon>Tracheophyta</taxon>
        <taxon>Spermatophyta</taxon>
        <taxon>Magnoliopsida</taxon>
        <taxon>Liliopsida</taxon>
        <taxon>Poales</taxon>
        <taxon>Poaceae</taxon>
        <taxon>PACMAD clade</taxon>
        <taxon>Panicoideae</taxon>
        <taxon>Andropogonodae</taxon>
        <taxon>Andropogoneae</taxon>
        <taxon>Sorghinae</taxon>
        <taxon>Sorghum</taxon>
    </lineage>
</organism>
<dbReference type="InParanoid" id="A0A1B6P724"/>
<feature type="compositionally biased region" description="Basic and acidic residues" evidence="1">
    <location>
        <begin position="37"/>
        <end position="46"/>
    </location>
</feature>
<accession>A0A1B6P724</accession>
<dbReference type="EMBL" id="CM000768">
    <property type="protein sequence ID" value="KXG21432.1"/>
    <property type="molecule type" value="Genomic_DNA"/>
</dbReference>
<sequence>MQRARPHGEHGSCSNSRCHAETSRSSASLPNSIHCFVDTRARDVRPPRPPLQLATGEKRTSKPARIITV</sequence>
<feature type="compositionally biased region" description="Polar residues" evidence="1">
    <location>
        <begin position="12"/>
        <end position="31"/>
    </location>
</feature>
<reference evidence="3" key="2">
    <citation type="journal article" date="2018" name="Plant J.">
        <title>The Sorghum bicolor reference genome: improved assembly, gene annotations, a transcriptome atlas, and signatures of genome organization.</title>
        <authorList>
            <person name="McCormick R.F."/>
            <person name="Truong S.K."/>
            <person name="Sreedasyam A."/>
            <person name="Jenkins J."/>
            <person name="Shu S."/>
            <person name="Sims D."/>
            <person name="Kennedy M."/>
            <person name="Amirebrahimi M."/>
            <person name="Weers B.D."/>
            <person name="McKinley B."/>
            <person name="Mattison A."/>
            <person name="Morishige D.T."/>
            <person name="Grimwood J."/>
            <person name="Schmutz J."/>
            <person name="Mullet J.E."/>
        </authorList>
    </citation>
    <scope>NUCLEOTIDE SEQUENCE [LARGE SCALE GENOMIC DNA]</scope>
    <source>
        <strain evidence="3">cv. BTx623</strain>
    </source>
</reference>
<gene>
    <name evidence="2" type="ORF">SORBI_3009G061300</name>
</gene>
<name>A0A1B6P724_SORBI</name>
<evidence type="ECO:0000256" key="1">
    <source>
        <dbReference type="SAM" id="MobiDB-lite"/>
    </source>
</evidence>
<evidence type="ECO:0000313" key="3">
    <source>
        <dbReference type="Proteomes" id="UP000000768"/>
    </source>
</evidence>
<evidence type="ECO:0000313" key="2">
    <source>
        <dbReference type="EMBL" id="KXG21432.1"/>
    </source>
</evidence>
<dbReference type="Gramene" id="KXG21432">
    <property type="protein sequence ID" value="KXG21432"/>
    <property type="gene ID" value="SORBI_3009G061300"/>
</dbReference>
<reference evidence="2 3" key="1">
    <citation type="journal article" date="2009" name="Nature">
        <title>The Sorghum bicolor genome and the diversification of grasses.</title>
        <authorList>
            <person name="Paterson A.H."/>
            <person name="Bowers J.E."/>
            <person name="Bruggmann R."/>
            <person name="Dubchak I."/>
            <person name="Grimwood J."/>
            <person name="Gundlach H."/>
            <person name="Haberer G."/>
            <person name="Hellsten U."/>
            <person name="Mitros T."/>
            <person name="Poliakov A."/>
            <person name="Schmutz J."/>
            <person name="Spannagl M."/>
            <person name="Tang H."/>
            <person name="Wang X."/>
            <person name="Wicker T."/>
            <person name="Bharti A.K."/>
            <person name="Chapman J."/>
            <person name="Feltus F.A."/>
            <person name="Gowik U."/>
            <person name="Grigoriev I.V."/>
            <person name="Lyons E."/>
            <person name="Maher C.A."/>
            <person name="Martis M."/>
            <person name="Narechania A."/>
            <person name="Otillar R.P."/>
            <person name="Penning B.W."/>
            <person name="Salamov A.A."/>
            <person name="Wang Y."/>
            <person name="Zhang L."/>
            <person name="Carpita N.C."/>
            <person name="Freeling M."/>
            <person name="Gingle A.R."/>
            <person name="Hash C.T."/>
            <person name="Keller B."/>
            <person name="Klein P."/>
            <person name="Kresovich S."/>
            <person name="McCann M.C."/>
            <person name="Ming R."/>
            <person name="Peterson D.G."/>
            <person name="Mehboob-ur-Rahman"/>
            <person name="Ware D."/>
            <person name="Westhoff P."/>
            <person name="Mayer K.F."/>
            <person name="Messing J."/>
            <person name="Rokhsar D.S."/>
        </authorList>
    </citation>
    <scope>NUCLEOTIDE SEQUENCE [LARGE SCALE GENOMIC DNA]</scope>
    <source>
        <strain evidence="3">cv. BTx623</strain>
    </source>
</reference>
<feature type="region of interest" description="Disordered" evidence="1">
    <location>
        <begin position="1"/>
        <end position="69"/>
    </location>
</feature>
<protein>
    <submittedName>
        <fullName evidence="2">Uncharacterized protein</fullName>
    </submittedName>
</protein>
<proteinExistence type="predicted"/>